<evidence type="ECO:0000256" key="8">
    <source>
        <dbReference type="ARBA" id="ARBA00023077"/>
    </source>
</evidence>
<keyword evidence="7" id="KW-0406">Ion transport</keyword>
<dbReference type="AlphaFoldDB" id="A0AAW6RI70"/>
<dbReference type="Gene3D" id="2.170.130.10">
    <property type="entry name" value="TonB-dependent receptor, plug domain"/>
    <property type="match status" value="1"/>
</dbReference>
<comment type="caution">
    <text evidence="17">The sequence shown here is derived from an EMBL/GenBank/DDBJ whole genome shotgun (WGS) entry which is preliminary data.</text>
</comment>
<comment type="similarity">
    <text evidence="2 12 13">Belongs to the TonB-dependent receptor family.</text>
</comment>
<reference evidence="17 18" key="1">
    <citation type="submission" date="2023-04" db="EMBL/GenBank/DDBJ databases">
        <title>Ottowia paracancer sp. nov., isolated from human stomach.</title>
        <authorList>
            <person name="Song Y."/>
        </authorList>
    </citation>
    <scope>NUCLEOTIDE SEQUENCE [LARGE SCALE GENOMIC DNA]</scope>
    <source>
        <strain evidence="17 18">10c7w1</strain>
    </source>
</reference>
<feature type="domain" description="TonB-dependent receptor plug" evidence="16">
    <location>
        <begin position="60"/>
        <end position="163"/>
    </location>
</feature>
<keyword evidence="18" id="KW-1185">Reference proteome</keyword>
<evidence type="ECO:0000256" key="3">
    <source>
        <dbReference type="ARBA" id="ARBA00022448"/>
    </source>
</evidence>
<keyword evidence="4 12" id="KW-1134">Transmembrane beta strand</keyword>
<dbReference type="Gene3D" id="2.40.170.20">
    <property type="entry name" value="TonB-dependent receptor, beta-barrel domain"/>
    <property type="match status" value="1"/>
</dbReference>
<keyword evidence="5 12" id="KW-0812">Transmembrane</keyword>
<dbReference type="Pfam" id="PF00593">
    <property type="entry name" value="TonB_dep_Rec_b-barrel"/>
    <property type="match status" value="1"/>
</dbReference>
<feature type="chain" id="PRO_5043745270" evidence="14">
    <location>
        <begin position="28"/>
        <end position="619"/>
    </location>
</feature>
<protein>
    <submittedName>
        <fullName evidence="17">TonB-dependent receptor</fullName>
    </submittedName>
</protein>
<accession>A0AAW6RI70</accession>
<dbReference type="PANTHER" id="PTHR30069">
    <property type="entry name" value="TONB-DEPENDENT OUTER MEMBRANE RECEPTOR"/>
    <property type="match status" value="1"/>
</dbReference>
<comment type="subcellular location">
    <subcellularLocation>
        <location evidence="1 12">Cell outer membrane</location>
        <topology evidence="1 12">Multi-pass membrane protein</topology>
    </subcellularLocation>
</comment>
<dbReference type="SUPFAM" id="SSF56935">
    <property type="entry name" value="Porins"/>
    <property type="match status" value="1"/>
</dbReference>
<evidence type="ECO:0000256" key="10">
    <source>
        <dbReference type="ARBA" id="ARBA00023170"/>
    </source>
</evidence>
<evidence type="ECO:0000256" key="12">
    <source>
        <dbReference type="PROSITE-ProRule" id="PRU01360"/>
    </source>
</evidence>
<dbReference type="PROSITE" id="PS52016">
    <property type="entry name" value="TONB_DEPENDENT_REC_3"/>
    <property type="match status" value="1"/>
</dbReference>
<dbReference type="GO" id="GO:0015889">
    <property type="term" value="P:cobalamin transport"/>
    <property type="evidence" value="ECO:0007669"/>
    <property type="project" value="TreeGrafter"/>
</dbReference>
<dbReference type="InterPro" id="IPR036942">
    <property type="entry name" value="Beta-barrel_TonB_sf"/>
</dbReference>
<evidence type="ECO:0000256" key="4">
    <source>
        <dbReference type="ARBA" id="ARBA00022452"/>
    </source>
</evidence>
<evidence type="ECO:0000259" key="16">
    <source>
        <dbReference type="Pfam" id="PF07715"/>
    </source>
</evidence>
<evidence type="ECO:0000256" key="2">
    <source>
        <dbReference type="ARBA" id="ARBA00009810"/>
    </source>
</evidence>
<evidence type="ECO:0000256" key="11">
    <source>
        <dbReference type="ARBA" id="ARBA00023237"/>
    </source>
</evidence>
<dbReference type="GO" id="GO:0006811">
    <property type="term" value="P:monoatomic ion transport"/>
    <property type="evidence" value="ECO:0007669"/>
    <property type="project" value="UniProtKB-KW"/>
</dbReference>
<evidence type="ECO:0000256" key="6">
    <source>
        <dbReference type="ARBA" id="ARBA00022729"/>
    </source>
</evidence>
<evidence type="ECO:0000256" key="7">
    <source>
        <dbReference type="ARBA" id="ARBA00023065"/>
    </source>
</evidence>
<evidence type="ECO:0000256" key="14">
    <source>
        <dbReference type="SAM" id="SignalP"/>
    </source>
</evidence>
<evidence type="ECO:0000256" key="1">
    <source>
        <dbReference type="ARBA" id="ARBA00004571"/>
    </source>
</evidence>
<name>A0AAW6RI70_9BURK</name>
<evidence type="ECO:0000256" key="13">
    <source>
        <dbReference type="RuleBase" id="RU003357"/>
    </source>
</evidence>
<evidence type="ECO:0000256" key="9">
    <source>
        <dbReference type="ARBA" id="ARBA00023136"/>
    </source>
</evidence>
<dbReference type="RefSeq" id="WP_279523348.1">
    <property type="nucleotide sequence ID" value="NZ_JARVII010000001.1"/>
</dbReference>
<evidence type="ECO:0000313" key="17">
    <source>
        <dbReference type="EMBL" id="MDG9698194.1"/>
    </source>
</evidence>
<dbReference type="EMBL" id="JARVII010000001">
    <property type="protein sequence ID" value="MDG9698194.1"/>
    <property type="molecule type" value="Genomic_DNA"/>
</dbReference>
<keyword evidence="9 12" id="KW-0472">Membrane</keyword>
<organism evidence="17 18">
    <name type="scientific">Ottowia cancrivicina</name>
    <dbReference type="NCBI Taxonomy" id="3040346"/>
    <lineage>
        <taxon>Bacteria</taxon>
        <taxon>Pseudomonadati</taxon>
        <taxon>Pseudomonadota</taxon>
        <taxon>Betaproteobacteria</taxon>
        <taxon>Burkholderiales</taxon>
        <taxon>Comamonadaceae</taxon>
        <taxon>Ottowia</taxon>
    </lineage>
</organism>
<evidence type="ECO:0000259" key="15">
    <source>
        <dbReference type="Pfam" id="PF00593"/>
    </source>
</evidence>
<dbReference type="Proteomes" id="UP001237156">
    <property type="component" value="Unassembled WGS sequence"/>
</dbReference>
<feature type="domain" description="TonB-dependent receptor-like beta-barrel" evidence="15">
    <location>
        <begin position="198"/>
        <end position="591"/>
    </location>
</feature>
<dbReference type="InterPro" id="IPR012910">
    <property type="entry name" value="Plug_dom"/>
</dbReference>
<keyword evidence="8 13" id="KW-0798">TonB box</keyword>
<dbReference type="InterPro" id="IPR000531">
    <property type="entry name" value="Beta-barrel_TonB"/>
</dbReference>
<dbReference type="CDD" id="cd01347">
    <property type="entry name" value="ligand_gated_channel"/>
    <property type="match status" value="1"/>
</dbReference>
<keyword evidence="11 12" id="KW-0998">Cell outer membrane</keyword>
<proteinExistence type="inferred from homology"/>
<gene>
    <name evidence="17" type="ORF">QB898_00400</name>
</gene>
<keyword evidence="6 14" id="KW-0732">Signal</keyword>
<keyword evidence="3 12" id="KW-0813">Transport</keyword>
<dbReference type="PANTHER" id="PTHR30069:SF53">
    <property type="entry name" value="COLICIN I RECEPTOR-RELATED"/>
    <property type="match status" value="1"/>
</dbReference>
<evidence type="ECO:0000313" key="18">
    <source>
        <dbReference type="Proteomes" id="UP001237156"/>
    </source>
</evidence>
<evidence type="ECO:0000256" key="5">
    <source>
        <dbReference type="ARBA" id="ARBA00022692"/>
    </source>
</evidence>
<dbReference type="GO" id="GO:0009279">
    <property type="term" value="C:cell outer membrane"/>
    <property type="evidence" value="ECO:0007669"/>
    <property type="project" value="UniProtKB-SubCell"/>
</dbReference>
<dbReference type="Pfam" id="PF07715">
    <property type="entry name" value="Plug"/>
    <property type="match status" value="1"/>
</dbReference>
<sequence>MTSRLYPPARASALAAACLLAAAPAVAAAAGGHDERSFSSSSTLPDVVVTTTRSTQPLTDVLADFTLIDERQIAQSGAATVADMLARQPGLEMTRNGGPGTATSVMMRGAESRFIAVYVDGVRMDLQIGGAPWEALPLAQVERIEIVRGPAAAVYGSDAIAGAVQIFTRRATREGFAPYAGVGAGSRGLWKADAGFTAKSGAADYALGASHEQAKGYSVRTGGNPDRDGWRNTNASASAGYQLNDQHRLQASALWGRMKAQYDDFTSSPANWADDWGDNRVQTLAGTWAAQWSRAWRTTATLSHAGQRYETRPSPYLNKTRQRTAQLHSEWREGPHLAAATLERRHDHLENDPIVRSRHQTSLNFIYGFSHGPHTLQANLRREDDSDFGGHTGGSLAYGWRFAPEWRVSAAAGRALRMPTLYQRFSQYGQAGLKPETGRNVELGLHWARQGSQIDLTVYRNRVRNLIVFGAAGPCAASFGCYHSIGRAQYEGVALSGTHRIASVRLTASIDVQRPKDLDSDKLLPRRSRRIAKLAADTRIGLWDVGAEWQAHSRRFDDRANRNAMAGYGLLNLYASATFARQWTLLARIDNATNTRYETARGYPQPARSFYVGLRWAMP</sequence>
<dbReference type="InterPro" id="IPR037066">
    <property type="entry name" value="Plug_dom_sf"/>
</dbReference>
<dbReference type="InterPro" id="IPR039426">
    <property type="entry name" value="TonB-dep_rcpt-like"/>
</dbReference>
<keyword evidence="10 17" id="KW-0675">Receptor</keyword>
<feature type="signal peptide" evidence="14">
    <location>
        <begin position="1"/>
        <end position="27"/>
    </location>
</feature>